<comment type="caution">
    <text evidence="2">The sequence shown here is derived from an EMBL/GenBank/DDBJ whole genome shotgun (WGS) entry which is preliminary data.</text>
</comment>
<dbReference type="AlphaFoldDB" id="A0A7C3VG34"/>
<evidence type="ECO:0000313" key="2">
    <source>
        <dbReference type="EMBL" id="HGG00159.1"/>
    </source>
</evidence>
<feature type="transmembrane region" description="Helical" evidence="1">
    <location>
        <begin position="89"/>
        <end position="109"/>
    </location>
</feature>
<sequence>MNESSALAPTTLKLVGVLLIVSSLVDYIVLAIPPQISEKEWLLGYITQIVDRGVIPLVGLALLFAGFWIEGATGSLKPSRSPILDIRFWSLLLATVLGLVFLLALPLHLNNVRLLRSETLQRVRQEASVAETTLLAQLQSNEAKAAIEREQTQVKEQIQQLLADKERLEQFLSSAQVPPVLKEIVQESQKKPADVEKLVKDKLNLDALKDARLNEIRGRRDQAENQAKLRTAKAAAQTGISSLLLAIGYSIIGWTGFKTLGMEGGGRRKGR</sequence>
<protein>
    <submittedName>
        <fullName evidence="2">Uncharacterized protein</fullName>
    </submittedName>
</protein>
<accession>A0A7C3VG34</accession>
<feature type="transmembrane region" description="Helical" evidence="1">
    <location>
        <begin position="53"/>
        <end position="69"/>
    </location>
</feature>
<feature type="transmembrane region" description="Helical" evidence="1">
    <location>
        <begin position="12"/>
        <end position="32"/>
    </location>
</feature>
<gene>
    <name evidence="2" type="ORF">ENR15_05730</name>
</gene>
<keyword evidence="1" id="KW-0812">Transmembrane</keyword>
<name>A0A7C3VG34_9CYAN</name>
<evidence type="ECO:0000256" key="1">
    <source>
        <dbReference type="SAM" id="Phobius"/>
    </source>
</evidence>
<reference evidence="2" key="1">
    <citation type="journal article" date="2020" name="mSystems">
        <title>Genome- and Community-Level Interaction Insights into Carbon Utilization and Element Cycling Functions of Hydrothermarchaeota in Hydrothermal Sediment.</title>
        <authorList>
            <person name="Zhou Z."/>
            <person name="Liu Y."/>
            <person name="Xu W."/>
            <person name="Pan J."/>
            <person name="Luo Z.H."/>
            <person name="Li M."/>
        </authorList>
    </citation>
    <scope>NUCLEOTIDE SEQUENCE [LARGE SCALE GENOMIC DNA]</scope>
    <source>
        <strain evidence="2">SpSt-374</strain>
    </source>
</reference>
<dbReference type="EMBL" id="DSPX01000054">
    <property type="protein sequence ID" value="HGG00159.1"/>
    <property type="molecule type" value="Genomic_DNA"/>
</dbReference>
<dbReference type="NCBIfam" id="NF038305">
    <property type="entry name" value="HpsJ_fam"/>
    <property type="match status" value="1"/>
</dbReference>
<dbReference type="InterPro" id="IPR047709">
    <property type="entry name" value="HpsJ-like"/>
</dbReference>
<keyword evidence="1" id="KW-0472">Membrane</keyword>
<feature type="transmembrane region" description="Helical" evidence="1">
    <location>
        <begin position="238"/>
        <end position="257"/>
    </location>
</feature>
<organism evidence="2">
    <name type="scientific">Planktothricoides sp. SpSt-374</name>
    <dbReference type="NCBI Taxonomy" id="2282167"/>
    <lineage>
        <taxon>Bacteria</taxon>
        <taxon>Bacillati</taxon>
        <taxon>Cyanobacteriota</taxon>
        <taxon>Cyanophyceae</taxon>
        <taxon>Oscillatoriophycideae</taxon>
        <taxon>Oscillatoriales</taxon>
        <taxon>Oscillatoriaceae</taxon>
        <taxon>Planktothricoides</taxon>
    </lineage>
</organism>
<proteinExistence type="predicted"/>
<keyword evidence="1" id="KW-1133">Transmembrane helix</keyword>